<dbReference type="OrthoDB" id="62120at2759"/>
<keyword evidence="14" id="KW-1185">Reference proteome</keyword>
<evidence type="ECO:0000256" key="5">
    <source>
        <dbReference type="ARBA" id="ARBA00022801"/>
    </source>
</evidence>
<proteinExistence type="inferred from homology"/>
<evidence type="ECO:0000256" key="3">
    <source>
        <dbReference type="ARBA" id="ARBA00022525"/>
    </source>
</evidence>
<comment type="catalytic activity">
    <reaction evidence="8">
        <text>Successive hydrolysis of beta-D-glucose units from the non-reducing ends of (1-&gt;3)-beta-D-glucans, releasing alpha-glucose.</text>
        <dbReference type="EC" id="3.2.1.58"/>
    </reaction>
</comment>
<keyword evidence="3" id="KW-0964">Secreted</keyword>
<evidence type="ECO:0000256" key="11">
    <source>
        <dbReference type="SAM" id="SignalP"/>
    </source>
</evidence>
<gene>
    <name evidence="13" type="ORF">IWQ62_006005</name>
</gene>
<dbReference type="Gene3D" id="3.20.20.80">
    <property type="entry name" value="Glycosidases"/>
    <property type="match status" value="1"/>
</dbReference>
<dbReference type="GO" id="GO:0009251">
    <property type="term" value="P:glucan catabolic process"/>
    <property type="evidence" value="ECO:0007669"/>
    <property type="project" value="TreeGrafter"/>
</dbReference>
<dbReference type="GO" id="GO:0005576">
    <property type="term" value="C:extracellular region"/>
    <property type="evidence" value="ECO:0007669"/>
    <property type="project" value="UniProtKB-SubCell"/>
</dbReference>
<sequence>MFSLRKVVTALAVTFTFSRVVISYSVDLVDGGDLQGLGLAEDIELEDEEGGFFPGGFELPGGLGFPFMTTDPFDYKNDKVRGVNLGGWLVLEPWITPSIFAQFDNKPANLQAVDEYTFCEILGKKEAHRQLVEHWRSWVTESDIRKLASYGLNHIRIPIGYWAFDVKEGEPWVKGAFPYAVKAVDWARKYGLKVVIDVHGAPGSQNGFDNSGKRGDINWGKVDVGFKRQLGVVQRIADYFKSSKYRHVVTLIQPVNEPANWGLDMAKVKEFYDNTHRIILDASPDFHMQIHDAFLPLADWYTLRNRSWDKTLLDTHIYHMFDVERLQFSQEEHLRMACRHKQEIDRSQHYILPTVVGEWSSAVNDCTKWLNGYGRGARYDGTYITNAPVCANCTCKGDHEYWNYSPEFREWLRRFTETQMDAYEAGVGWTFWNFKAEQSPQWNYMLGVEEGWIPRDPAKRKYHC</sequence>
<dbReference type="EMBL" id="JANBPY010002889">
    <property type="protein sequence ID" value="KAJ1953382.1"/>
    <property type="molecule type" value="Genomic_DNA"/>
</dbReference>
<dbReference type="GO" id="GO:0009986">
    <property type="term" value="C:cell surface"/>
    <property type="evidence" value="ECO:0007669"/>
    <property type="project" value="TreeGrafter"/>
</dbReference>
<dbReference type="PANTHER" id="PTHR31297:SF1">
    <property type="entry name" value="GLUCAN 1,3-BETA-GLUCOSIDASE I_II-RELATED"/>
    <property type="match status" value="1"/>
</dbReference>
<comment type="similarity">
    <text evidence="2 10">Belongs to the glycosyl hydrolase 5 (cellulase A) family.</text>
</comment>
<evidence type="ECO:0000259" key="12">
    <source>
        <dbReference type="Pfam" id="PF00150"/>
    </source>
</evidence>
<accession>A0A9W8APX4</accession>
<dbReference type="AlphaFoldDB" id="A0A9W8APX4"/>
<dbReference type="Pfam" id="PF00150">
    <property type="entry name" value="Cellulase"/>
    <property type="match status" value="1"/>
</dbReference>
<feature type="signal peptide" evidence="11">
    <location>
        <begin position="1"/>
        <end position="23"/>
    </location>
</feature>
<evidence type="ECO:0000256" key="7">
    <source>
        <dbReference type="ARBA" id="ARBA00023316"/>
    </source>
</evidence>
<comment type="caution">
    <text evidence="13">The sequence shown here is derived from an EMBL/GenBank/DDBJ whole genome shotgun (WGS) entry which is preliminary data.</text>
</comment>
<dbReference type="SUPFAM" id="SSF51445">
    <property type="entry name" value="(Trans)glycosidases"/>
    <property type="match status" value="1"/>
</dbReference>
<dbReference type="InterPro" id="IPR017853">
    <property type="entry name" value="GH"/>
</dbReference>
<feature type="chain" id="PRO_5040855569" description="glucan 1,3-beta-glucosidase" evidence="11">
    <location>
        <begin position="24"/>
        <end position="464"/>
    </location>
</feature>
<dbReference type="GO" id="GO:0071555">
    <property type="term" value="P:cell wall organization"/>
    <property type="evidence" value="ECO:0007669"/>
    <property type="project" value="UniProtKB-KW"/>
</dbReference>
<reference evidence="13" key="1">
    <citation type="submission" date="2022-07" db="EMBL/GenBank/DDBJ databases">
        <title>Phylogenomic reconstructions and comparative analyses of Kickxellomycotina fungi.</title>
        <authorList>
            <person name="Reynolds N.K."/>
            <person name="Stajich J.E."/>
            <person name="Barry K."/>
            <person name="Grigoriev I.V."/>
            <person name="Crous P."/>
            <person name="Smith M.E."/>
        </authorList>
    </citation>
    <scope>NUCLEOTIDE SEQUENCE</scope>
    <source>
        <strain evidence="13">RSA 1196</strain>
    </source>
</reference>
<evidence type="ECO:0000256" key="4">
    <source>
        <dbReference type="ARBA" id="ARBA00022729"/>
    </source>
</evidence>
<dbReference type="Proteomes" id="UP001150925">
    <property type="component" value="Unassembled WGS sequence"/>
</dbReference>
<evidence type="ECO:0000256" key="9">
    <source>
        <dbReference type="ARBA" id="ARBA00038929"/>
    </source>
</evidence>
<keyword evidence="6 10" id="KW-0326">Glycosidase</keyword>
<evidence type="ECO:0000313" key="13">
    <source>
        <dbReference type="EMBL" id="KAJ1953382.1"/>
    </source>
</evidence>
<keyword evidence="4 11" id="KW-0732">Signal</keyword>
<dbReference type="PANTHER" id="PTHR31297">
    <property type="entry name" value="GLUCAN ENDO-1,6-BETA-GLUCOSIDASE B"/>
    <property type="match status" value="1"/>
</dbReference>
<feature type="domain" description="Glycoside hydrolase family 5" evidence="12">
    <location>
        <begin position="134"/>
        <end position="362"/>
    </location>
</feature>
<keyword evidence="7" id="KW-0961">Cell wall biogenesis/degradation</keyword>
<evidence type="ECO:0000256" key="6">
    <source>
        <dbReference type="ARBA" id="ARBA00023295"/>
    </source>
</evidence>
<protein>
    <recommendedName>
        <fullName evidence="9">glucan 1,3-beta-glucosidase</fullName>
        <ecNumber evidence="9">3.2.1.58</ecNumber>
    </recommendedName>
</protein>
<evidence type="ECO:0000256" key="2">
    <source>
        <dbReference type="ARBA" id="ARBA00005641"/>
    </source>
</evidence>
<dbReference type="EC" id="3.2.1.58" evidence="9"/>
<dbReference type="InterPro" id="IPR050386">
    <property type="entry name" value="Glycosyl_hydrolase_5"/>
</dbReference>
<comment type="subcellular location">
    <subcellularLocation>
        <location evidence="1">Secreted</location>
    </subcellularLocation>
</comment>
<dbReference type="InterPro" id="IPR001547">
    <property type="entry name" value="Glyco_hydro_5"/>
</dbReference>
<keyword evidence="5 10" id="KW-0378">Hydrolase</keyword>
<organism evidence="13 14">
    <name type="scientific">Dispira parvispora</name>
    <dbReference type="NCBI Taxonomy" id="1520584"/>
    <lineage>
        <taxon>Eukaryota</taxon>
        <taxon>Fungi</taxon>
        <taxon>Fungi incertae sedis</taxon>
        <taxon>Zoopagomycota</taxon>
        <taxon>Kickxellomycotina</taxon>
        <taxon>Dimargaritomycetes</taxon>
        <taxon>Dimargaritales</taxon>
        <taxon>Dimargaritaceae</taxon>
        <taxon>Dispira</taxon>
    </lineage>
</organism>
<evidence type="ECO:0000256" key="1">
    <source>
        <dbReference type="ARBA" id="ARBA00004613"/>
    </source>
</evidence>
<name>A0A9W8APX4_9FUNG</name>
<evidence type="ECO:0000256" key="10">
    <source>
        <dbReference type="RuleBase" id="RU361153"/>
    </source>
</evidence>
<evidence type="ECO:0000256" key="8">
    <source>
        <dbReference type="ARBA" id="ARBA00036824"/>
    </source>
</evidence>
<evidence type="ECO:0000313" key="14">
    <source>
        <dbReference type="Proteomes" id="UP001150925"/>
    </source>
</evidence>
<dbReference type="GO" id="GO:0004338">
    <property type="term" value="F:glucan exo-1,3-beta-glucosidase activity"/>
    <property type="evidence" value="ECO:0007669"/>
    <property type="project" value="UniProtKB-EC"/>
</dbReference>